<gene>
    <name evidence="3" type="primary">dcbE</name>
</gene>
<dbReference type="AlphaFoldDB" id="Q9AHN3"/>
<keyword evidence="1" id="KW-0175">Coiled coil</keyword>
<sequence>MKKVIIIGHKQSNYQNVEKAFQYYGMNPPHPSKREKMSPIEIGDVLNKVLPDLNKAPENLSLLPNKKIKGSSIKNKSRKKSRNSTVKTTSLWDNLYLDLVLANIDQEFWGWSDPNSLQLLDYWANIDQDIHFVFVYDKPENLFQHNFIEESIELDSEKIKEKLEEWEKYNEKLLMFFNKYKERSVLINSRQIRKSIQNSIPKIYKELSASEVTLEKILHEDRLDIPSENLNENLNPLSDLIISNVLKKHYSTVELYEKLQRESSLPYLDTNKVNDISLAINAWQEMIKRNKEYQILTAEHKNTETFPLEEKNKLVEKTKEIVREKEKNIKDKKDLEIQIEALQLKLEKYFIESNALKEDNKKLSIEIDDLNIKKEENIKSLKKEIETLKAEIEKNHIENKNLKETNKSSLIEIEKLNREKEDDNKQKEKTITLLKKEDSIKSNELDRKNEEIKNYKIIIEDNIKEKKSLENQVEALQFELEKYFIENKKIKEKPPLWGASKVIRSTLEYQLGRTMIEKSRSIIGFIMLPISLILGYLSFKISEIRKDKNIILHEYQDYYEAMKLKNHLSYKLGEVFIINFKNPIKWILLPYRLYKTVFNFKKK</sequence>
<keyword evidence="2" id="KW-1133">Transmembrane helix</keyword>
<protein>
    <submittedName>
        <fullName evidence="3">DcbE</fullName>
    </submittedName>
</protein>
<accession>Q9AHN3</accession>
<evidence type="ECO:0000256" key="1">
    <source>
        <dbReference type="SAM" id="Coils"/>
    </source>
</evidence>
<reference evidence="3" key="1">
    <citation type="journal article" date="2001" name="J. Clin. Microbiol.">
        <title>Genetic organization of Pasteurella multocida cap loci and development of a multiplex capsular PCR typing system.</title>
        <authorList>
            <person name="Townsend K.M."/>
            <person name="Boyce J.D."/>
            <person name="Chung J.Y."/>
            <person name="Frost A.J."/>
            <person name="Adler B."/>
        </authorList>
    </citation>
    <scope>NUCLEOTIDE SEQUENCE</scope>
    <source>
        <strain evidence="3">P934</strain>
    </source>
</reference>
<feature type="coiled-coil region" evidence="1">
    <location>
        <begin position="308"/>
        <end position="493"/>
    </location>
</feature>
<keyword evidence="2" id="KW-0812">Transmembrane</keyword>
<name>Q9AHN3_PASMD</name>
<dbReference type="EMBL" id="AF302465">
    <property type="protein sequence ID" value="AAK17906.1"/>
    <property type="molecule type" value="Genomic_DNA"/>
</dbReference>
<keyword evidence="2" id="KW-0472">Membrane</keyword>
<evidence type="ECO:0000313" key="3">
    <source>
        <dbReference type="EMBL" id="AAK17906.1"/>
    </source>
</evidence>
<evidence type="ECO:0000256" key="2">
    <source>
        <dbReference type="SAM" id="Phobius"/>
    </source>
</evidence>
<feature type="transmembrane region" description="Helical" evidence="2">
    <location>
        <begin position="522"/>
        <end position="539"/>
    </location>
</feature>
<organism evidence="3">
    <name type="scientific">Pasteurella multocida</name>
    <dbReference type="NCBI Taxonomy" id="747"/>
    <lineage>
        <taxon>Bacteria</taxon>
        <taxon>Pseudomonadati</taxon>
        <taxon>Pseudomonadota</taxon>
        <taxon>Gammaproteobacteria</taxon>
        <taxon>Pasteurellales</taxon>
        <taxon>Pasteurellaceae</taxon>
        <taxon>Pasteurella</taxon>
    </lineage>
</organism>
<proteinExistence type="predicted"/>